<reference evidence="6 7" key="1">
    <citation type="submission" date="2016-07" db="EMBL/GenBank/DDBJ databases">
        <title>Pervasive Adenine N6-methylation of Active Genes in Fungi.</title>
        <authorList>
            <consortium name="DOE Joint Genome Institute"/>
            <person name="Mondo S.J."/>
            <person name="Dannebaum R.O."/>
            <person name="Kuo R.C."/>
            <person name="Labutti K."/>
            <person name="Haridas S."/>
            <person name="Kuo A."/>
            <person name="Salamov A."/>
            <person name="Ahrendt S.R."/>
            <person name="Lipzen A."/>
            <person name="Sullivan W."/>
            <person name="Andreopoulos W.B."/>
            <person name="Clum A."/>
            <person name="Lindquist E."/>
            <person name="Daum C."/>
            <person name="Ramamoorthy G.K."/>
            <person name="Gryganskyi A."/>
            <person name="Culley D."/>
            <person name="Magnuson J.K."/>
            <person name="James T.Y."/>
            <person name="O'Malley M.A."/>
            <person name="Stajich J.E."/>
            <person name="Spatafora J.W."/>
            <person name="Visel A."/>
            <person name="Grigoriev I.V."/>
        </authorList>
    </citation>
    <scope>NUCLEOTIDE SEQUENCE [LARGE SCALE GENOMIC DNA]</scope>
    <source>
        <strain evidence="6 7">62-1032</strain>
    </source>
</reference>
<evidence type="ECO:0000256" key="2">
    <source>
        <dbReference type="ARBA" id="ARBA00022679"/>
    </source>
</evidence>
<evidence type="ECO:0008006" key="8">
    <source>
        <dbReference type="Google" id="ProtNLM"/>
    </source>
</evidence>
<keyword evidence="7" id="KW-1185">Reference proteome</keyword>
<keyword evidence="2" id="KW-0808">Transferase</keyword>
<evidence type="ECO:0000259" key="5">
    <source>
        <dbReference type="Pfam" id="PF17102"/>
    </source>
</evidence>
<evidence type="ECO:0000259" key="4">
    <source>
        <dbReference type="Pfam" id="PF11380"/>
    </source>
</evidence>
<dbReference type="GO" id="GO:0003976">
    <property type="term" value="F:UDP-N-acetylglucosamine-lysosomal-enzyme N-acetylglucosaminephosphotransferase activity"/>
    <property type="evidence" value="ECO:0007669"/>
    <property type="project" value="TreeGrafter"/>
</dbReference>
<dbReference type="InParanoid" id="A0A1Y2EEP7"/>
<dbReference type="Pfam" id="PF17102">
    <property type="entry name" value="Stealth_CR3"/>
    <property type="match status" value="1"/>
</dbReference>
<name>A0A1Y2EEP7_9BASI</name>
<dbReference type="PANTHER" id="PTHR24045:SF0">
    <property type="entry name" value="N-ACETYLGLUCOSAMINE-1-PHOSPHOTRANSFERASE SUBUNITS ALPHA_BETA"/>
    <property type="match status" value="1"/>
</dbReference>
<dbReference type="OrthoDB" id="263283at2759"/>
<evidence type="ECO:0000256" key="3">
    <source>
        <dbReference type="SAM" id="MobiDB-lite"/>
    </source>
</evidence>
<dbReference type="GO" id="GO:0005794">
    <property type="term" value="C:Golgi apparatus"/>
    <property type="evidence" value="ECO:0007669"/>
    <property type="project" value="TreeGrafter"/>
</dbReference>
<evidence type="ECO:0000313" key="7">
    <source>
        <dbReference type="Proteomes" id="UP000193467"/>
    </source>
</evidence>
<sequence>MAPRGYLPVSAHPSPSLASSRLFDVSPAPEPPLRILLHYVLRPKGALALFVLGVLIVMMQIPLPSPTARWGLVGEIDLDATWDQLFNASRAGWRPYEPIKKLAKGQEMEMKLTSGETWSDSCLEEWMGRGKLCASLKGLREQEKVDLLYTWTNGSDPLLSSWRIELTRSQASLNGRVRPELVKIKEITTRKHFREHDELRFSLRSAIASFLPNSINKIRLLTADLPVGTLLHDIVARNTPSQSSTAGASAPLPLVSTSRVGQVPTWLSSTNLTNAEPPLEVVHHYSIFDDVGNTPTFSSRAIESQIPNLENCSEFQFYLNDDCFLLGPLTAADVGSPLYGPVFRLQRDFVVNGVSPSDKAGDAEGEWPGLRHANWLLDRRFGTRNRGYLAHISKATSTPLLAEMHQLWNKEFSQTAASRFRGRKAEEFGTLFLATHYIIESHRQALLYSYFFLRADTNLDGSLSLAERHQLLDDLGLSNSELEASEAPYPLRSTLQDLPQAFEATGLESPRSTEIVFDSRDGFAMFTPAPEYREGPPPRSVRVWPTQWPIAAATEEEGEERAPKPVCSFSRSQCLGAEFLRPSARVSTNDLLRRVAFEHPECGDCAILLLMGKSGKRGLEAFLPVVDSGVPSSSTTTASSSTPFTPLGPPSTTYDTLDFSRSPSSSIHHLTPLDARRRALRLIQRYRYAIGDSPSRFVAMKMPHLVNKALATLDEEKNKGERPAFLTLNDDLTSDRAATTVDDKLASWFAKEWPNPSPYEREG</sequence>
<feature type="compositionally biased region" description="Low complexity" evidence="3">
    <location>
        <begin position="631"/>
        <end position="645"/>
    </location>
</feature>
<dbReference type="InterPro" id="IPR031357">
    <property type="entry name" value="Stealth_CR3"/>
</dbReference>
<dbReference type="GO" id="GO:0046835">
    <property type="term" value="P:carbohydrate phosphorylation"/>
    <property type="evidence" value="ECO:0007669"/>
    <property type="project" value="TreeGrafter"/>
</dbReference>
<organism evidence="6 7">
    <name type="scientific">Leucosporidium creatinivorum</name>
    <dbReference type="NCBI Taxonomy" id="106004"/>
    <lineage>
        <taxon>Eukaryota</taxon>
        <taxon>Fungi</taxon>
        <taxon>Dikarya</taxon>
        <taxon>Basidiomycota</taxon>
        <taxon>Pucciniomycotina</taxon>
        <taxon>Microbotryomycetes</taxon>
        <taxon>Leucosporidiales</taxon>
        <taxon>Leucosporidium</taxon>
    </lineage>
</organism>
<dbReference type="InterPro" id="IPR047141">
    <property type="entry name" value="Stealth"/>
</dbReference>
<dbReference type="InterPro" id="IPR021520">
    <property type="entry name" value="Stealth_CR2"/>
</dbReference>
<evidence type="ECO:0000256" key="1">
    <source>
        <dbReference type="ARBA" id="ARBA00007583"/>
    </source>
</evidence>
<protein>
    <recommendedName>
        <fullName evidence="8">Stealth protein CR3 conserved region 3 domain-containing protein</fullName>
    </recommendedName>
</protein>
<accession>A0A1Y2EEP7</accession>
<feature type="region of interest" description="Disordered" evidence="3">
    <location>
        <begin position="630"/>
        <end position="656"/>
    </location>
</feature>
<feature type="domain" description="Stealth protein CR2 conserved region 2" evidence="4">
    <location>
        <begin position="261"/>
        <end position="332"/>
    </location>
</feature>
<dbReference type="EMBL" id="MCGR01000057">
    <property type="protein sequence ID" value="ORY69275.1"/>
    <property type="molecule type" value="Genomic_DNA"/>
</dbReference>
<evidence type="ECO:0000313" key="6">
    <source>
        <dbReference type="EMBL" id="ORY69275.1"/>
    </source>
</evidence>
<dbReference type="PANTHER" id="PTHR24045">
    <property type="match status" value="1"/>
</dbReference>
<feature type="domain" description="Stealth protein CR3 conserved region 3" evidence="5">
    <location>
        <begin position="390"/>
        <end position="440"/>
    </location>
</feature>
<gene>
    <name evidence="6" type="ORF">BCR35DRAFT_269821</name>
</gene>
<dbReference type="AlphaFoldDB" id="A0A1Y2EEP7"/>
<dbReference type="Pfam" id="PF11380">
    <property type="entry name" value="Stealth_CR2"/>
    <property type="match status" value="1"/>
</dbReference>
<proteinExistence type="inferred from homology"/>
<dbReference type="Proteomes" id="UP000193467">
    <property type="component" value="Unassembled WGS sequence"/>
</dbReference>
<comment type="caution">
    <text evidence="6">The sequence shown here is derived from an EMBL/GenBank/DDBJ whole genome shotgun (WGS) entry which is preliminary data.</text>
</comment>
<dbReference type="STRING" id="106004.A0A1Y2EEP7"/>
<comment type="similarity">
    <text evidence="1">Belongs to the stealth family.</text>
</comment>